<dbReference type="InterPro" id="IPR015943">
    <property type="entry name" value="WD40/YVTN_repeat-like_dom_sf"/>
</dbReference>
<dbReference type="PANTHER" id="PTHR44019:SF8">
    <property type="entry name" value="POC1 CENTRIOLAR PROTEIN HOMOLOG"/>
    <property type="match status" value="1"/>
</dbReference>
<feature type="repeat" description="WD" evidence="3">
    <location>
        <begin position="69"/>
        <end position="110"/>
    </location>
</feature>
<feature type="repeat" description="WD" evidence="3">
    <location>
        <begin position="153"/>
        <end position="194"/>
    </location>
</feature>
<dbReference type="InterPro" id="IPR036322">
    <property type="entry name" value="WD40_repeat_dom_sf"/>
</dbReference>
<evidence type="ECO:0000313" key="6">
    <source>
        <dbReference type="Proteomes" id="UP000078348"/>
    </source>
</evidence>
<gene>
    <name evidence="5" type="ORF">AV274_5940</name>
</gene>
<accession>A0A196S8I7</accession>
<feature type="domain" description="WDR5-like beta-propeller" evidence="4">
    <location>
        <begin position="27"/>
        <end position="316"/>
    </location>
</feature>
<name>A0A196S8I7_BLAHN</name>
<evidence type="ECO:0000256" key="1">
    <source>
        <dbReference type="ARBA" id="ARBA00022574"/>
    </source>
</evidence>
<sequence>MEVEAPTSGSDSNDVAFKMPLKLSHTLSLNQAPISCVKYSPDKKLLAVSSADKTIIIYEAQTYSCKFILQGHEKGVNAVAWSSDSRYLASCSDDKTIRIWNCEKGTFVRIISGLSHFPVSIAYNPRGSMIACSCTDNHIYFFSVYTRALIQTIYAHASTITSLAFSSNGSRLLSSSVDGYCRIWDCETGNCVQSLRSTSQKTPILACCFSPNDAYVLLSLANAHMYLWCLRDNAVEKEFAGSHSVSKFLCCCGFYVGEEQLCMTGTEDGCVAFYSIANQKAAVLRCGEAGEIVLALDALPHGDVAVGMMGSKNQVLIYSP</sequence>
<dbReference type="InterPro" id="IPR050505">
    <property type="entry name" value="WDR55/POC1"/>
</dbReference>
<dbReference type="PANTHER" id="PTHR44019">
    <property type="entry name" value="WD REPEAT-CONTAINING PROTEIN 55"/>
    <property type="match status" value="1"/>
</dbReference>
<dbReference type="STRING" id="478820.A0A196S8I7"/>
<dbReference type="OrthoDB" id="674604at2759"/>
<reference evidence="5 6" key="1">
    <citation type="submission" date="2016-05" db="EMBL/GenBank/DDBJ databases">
        <title>Nuclear genome of Blastocystis sp. subtype 1 NandII.</title>
        <authorList>
            <person name="Gentekaki E."/>
            <person name="Curtis B."/>
            <person name="Stairs C."/>
            <person name="Eme L."/>
            <person name="Herman E."/>
            <person name="Klimes V."/>
            <person name="Arias M.C."/>
            <person name="Elias M."/>
            <person name="Hilliou F."/>
            <person name="Klute M."/>
            <person name="Malik S.-B."/>
            <person name="Pightling A."/>
            <person name="Rachubinski R."/>
            <person name="Salas D."/>
            <person name="Schlacht A."/>
            <person name="Suga H."/>
            <person name="Archibald J."/>
            <person name="Ball S.G."/>
            <person name="Clark G."/>
            <person name="Dacks J."/>
            <person name="Van Der Giezen M."/>
            <person name="Tsaousis A."/>
            <person name="Roger A."/>
        </authorList>
    </citation>
    <scope>NUCLEOTIDE SEQUENCE [LARGE SCALE GENOMIC DNA]</scope>
    <source>
        <strain evidence="6">ATCC 50177 / NandII</strain>
    </source>
</reference>
<evidence type="ECO:0000313" key="5">
    <source>
        <dbReference type="EMBL" id="OAO12402.1"/>
    </source>
</evidence>
<dbReference type="PROSITE" id="PS50294">
    <property type="entry name" value="WD_REPEATS_REGION"/>
    <property type="match status" value="2"/>
</dbReference>
<protein>
    <submittedName>
        <fullName evidence="5">WD40 domain-containing protein</fullName>
    </submittedName>
</protein>
<dbReference type="SUPFAM" id="SSF50978">
    <property type="entry name" value="WD40 repeat-like"/>
    <property type="match status" value="1"/>
</dbReference>
<proteinExistence type="predicted"/>
<evidence type="ECO:0000259" key="4">
    <source>
        <dbReference type="Pfam" id="PF25175"/>
    </source>
</evidence>
<keyword evidence="2" id="KW-0677">Repeat</keyword>
<feature type="repeat" description="WD" evidence="3">
    <location>
        <begin position="27"/>
        <end position="62"/>
    </location>
</feature>
<evidence type="ECO:0000256" key="2">
    <source>
        <dbReference type="ARBA" id="ARBA00022737"/>
    </source>
</evidence>
<dbReference type="SMART" id="SM00320">
    <property type="entry name" value="WD40"/>
    <property type="match status" value="6"/>
</dbReference>
<dbReference type="Gene3D" id="2.130.10.10">
    <property type="entry name" value="YVTN repeat-like/Quinoprotein amine dehydrogenase"/>
    <property type="match status" value="1"/>
</dbReference>
<dbReference type="Proteomes" id="UP000078348">
    <property type="component" value="Unassembled WGS sequence"/>
</dbReference>
<keyword evidence="1 3" id="KW-0853">WD repeat</keyword>
<keyword evidence="6" id="KW-1185">Reference proteome</keyword>
<evidence type="ECO:0000256" key="3">
    <source>
        <dbReference type="PROSITE-ProRule" id="PRU00221"/>
    </source>
</evidence>
<dbReference type="CDD" id="cd00200">
    <property type="entry name" value="WD40"/>
    <property type="match status" value="1"/>
</dbReference>
<organism evidence="5 6">
    <name type="scientific">Blastocystis sp. subtype 1 (strain ATCC 50177 / NandII)</name>
    <dbReference type="NCBI Taxonomy" id="478820"/>
    <lineage>
        <taxon>Eukaryota</taxon>
        <taxon>Sar</taxon>
        <taxon>Stramenopiles</taxon>
        <taxon>Bigyra</taxon>
        <taxon>Opalozoa</taxon>
        <taxon>Opalinata</taxon>
        <taxon>Blastocystidae</taxon>
        <taxon>Blastocystis</taxon>
    </lineage>
</organism>
<comment type="caution">
    <text evidence="5">The sequence shown here is derived from an EMBL/GenBank/DDBJ whole genome shotgun (WGS) entry which is preliminary data.</text>
</comment>
<dbReference type="AlphaFoldDB" id="A0A196S8I7"/>
<dbReference type="PROSITE" id="PS50082">
    <property type="entry name" value="WD_REPEATS_2"/>
    <property type="match status" value="3"/>
</dbReference>
<dbReference type="InterPro" id="IPR001680">
    <property type="entry name" value="WD40_rpt"/>
</dbReference>
<dbReference type="EMBL" id="LXWW01000546">
    <property type="protein sequence ID" value="OAO12402.1"/>
    <property type="molecule type" value="Genomic_DNA"/>
</dbReference>
<dbReference type="InterPro" id="IPR059122">
    <property type="entry name" value="Beta-prop_WDR5-like"/>
</dbReference>
<dbReference type="Pfam" id="PF25175">
    <property type="entry name" value="Beta-prop_WDR5"/>
    <property type="match status" value="1"/>
</dbReference>